<dbReference type="GO" id="GO:0007165">
    <property type="term" value="P:signal transduction"/>
    <property type="evidence" value="ECO:0007669"/>
    <property type="project" value="UniProtKB-ARBA"/>
</dbReference>
<keyword evidence="4" id="KW-0472">Membrane</keyword>
<accession>A0A286GI03</accession>
<dbReference type="InterPro" id="IPR000160">
    <property type="entry name" value="GGDEF_dom"/>
</dbReference>
<dbReference type="GO" id="GO:0003824">
    <property type="term" value="F:catalytic activity"/>
    <property type="evidence" value="ECO:0007669"/>
    <property type="project" value="UniProtKB-ARBA"/>
</dbReference>
<dbReference type="SUPFAM" id="SSF55073">
    <property type="entry name" value="Nucleotide cyclase"/>
    <property type="match status" value="1"/>
</dbReference>
<dbReference type="InterPro" id="IPR043128">
    <property type="entry name" value="Rev_trsase/Diguanyl_cyclase"/>
</dbReference>
<dbReference type="InterPro" id="IPR042240">
    <property type="entry name" value="CHASE_sf"/>
</dbReference>
<dbReference type="Gene3D" id="3.30.450.350">
    <property type="entry name" value="CHASE domain"/>
    <property type="match status" value="1"/>
</dbReference>
<dbReference type="NCBIfam" id="TIGR00254">
    <property type="entry name" value="GGDEF"/>
    <property type="match status" value="1"/>
</dbReference>
<protein>
    <submittedName>
        <fullName evidence="6">Diguanylate cyclase (GGDEF) domain-containing protein</fullName>
    </submittedName>
</protein>
<evidence type="ECO:0000256" key="2">
    <source>
        <dbReference type="ARBA" id="ARBA00022692"/>
    </source>
</evidence>
<gene>
    <name evidence="6" type="ORF">SAMN05421508_104247</name>
</gene>
<keyword evidence="3" id="KW-1133">Transmembrane helix</keyword>
<dbReference type="InterPro" id="IPR006189">
    <property type="entry name" value="CHASE_dom"/>
</dbReference>
<organism evidence="6 7">
    <name type="scientific">Caenispirillum bisanense</name>
    <dbReference type="NCBI Taxonomy" id="414052"/>
    <lineage>
        <taxon>Bacteria</taxon>
        <taxon>Pseudomonadati</taxon>
        <taxon>Pseudomonadota</taxon>
        <taxon>Alphaproteobacteria</taxon>
        <taxon>Rhodospirillales</taxon>
        <taxon>Novispirillaceae</taxon>
        <taxon>Caenispirillum</taxon>
    </lineage>
</organism>
<evidence type="ECO:0000256" key="3">
    <source>
        <dbReference type="ARBA" id="ARBA00022989"/>
    </source>
</evidence>
<dbReference type="SMART" id="SM01079">
    <property type="entry name" value="CHASE"/>
    <property type="match status" value="1"/>
</dbReference>
<proteinExistence type="predicted"/>
<dbReference type="EMBL" id="OCNJ01000004">
    <property type="protein sequence ID" value="SOD95163.1"/>
    <property type="molecule type" value="Genomic_DNA"/>
</dbReference>
<dbReference type="OrthoDB" id="7313492at2"/>
<evidence type="ECO:0000313" key="6">
    <source>
        <dbReference type="EMBL" id="SOD95163.1"/>
    </source>
</evidence>
<keyword evidence="2" id="KW-0812">Transmembrane</keyword>
<dbReference type="Gene3D" id="3.30.70.270">
    <property type="match status" value="1"/>
</dbReference>
<reference evidence="6 7" key="1">
    <citation type="submission" date="2017-09" db="EMBL/GenBank/DDBJ databases">
        <authorList>
            <person name="Ehlers B."/>
            <person name="Leendertz F.H."/>
        </authorList>
    </citation>
    <scope>NUCLEOTIDE SEQUENCE [LARGE SCALE GENOMIC DNA]</scope>
    <source>
        <strain evidence="6 7">USBA 140</strain>
    </source>
</reference>
<sequence>MAAVEQGERRGPSRPLLTALLVAVLTALALAGVERMLAASLTAAERAAVVDRASSLRARLETAVNRNVLLLRGMAATIANRPGLSEQDFAMLARDLVTQGRHIRNMAFARGTVITYIHPREGNESAIGLDLAARPEQREAALRAIAARDVVVAGPVDLMEGGEAFIGRMPVHLSPPGGEPRSGAFVGLVTLPLDAAGIYHEAGLADPATELAVALRGRDATGAAGDVFYGDGGLFESAPVLLDVTLAGSGGWQMAAVPAAGWGTGRKGTLWTVRGLAVCLVAAAGALAWTGATRAAERRAVAEALRRTATVDLATGVPNRRHLDAAGGAELARARRFGHPFSVLALRLEDIGGDDAAPGDQRGAAAAVLRAVAAFGRRELRAIDTLARVDERVFAVLMPETPQAAAAAVARRIVRHFDLVGVPWRDRTLRPRFATAATAVRQEDGGFDEVLARALARLQRPVTGVERDAA</sequence>
<keyword evidence="7" id="KW-1185">Reference proteome</keyword>
<evidence type="ECO:0000256" key="1">
    <source>
        <dbReference type="ARBA" id="ARBA00004370"/>
    </source>
</evidence>
<name>A0A286GI03_9PROT</name>
<dbReference type="Pfam" id="PF00990">
    <property type="entry name" value="GGDEF"/>
    <property type="match status" value="1"/>
</dbReference>
<dbReference type="RefSeq" id="WP_097279203.1">
    <property type="nucleotide sequence ID" value="NZ_OCNJ01000004.1"/>
</dbReference>
<dbReference type="PROSITE" id="PS50839">
    <property type="entry name" value="CHASE"/>
    <property type="match status" value="1"/>
</dbReference>
<dbReference type="AlphaFoldDB" id="A0A286GI03"/>
<feature type="domain" description="CHASE" evidence="5">
    <location>
        <begin position="113"/>
        <end position="206"/>
    </location>
</feature>
<dbReference type="Pfam" id="PF03924">
    <property type="entry name" value="CHASE"/>
    <property type="match status" value="1"/>
</dbReference>
<comment type="subcellular location">
    <subcellularLocation>
        <location evidence="1">Membrane</location>
    </subcellularLocation>
</comment>
<evidence type="ECO:0000313" key="7">
    <source>
        <dbReference type="Proteomes" id="UP000219621"/>
    </source>
</evidence>
<dbReference type="SMART" id="SM00267">
    <property type="entry name" value="GGDEF"/>
    <property type="match status" value="1"/>
</dbReference>
<dbReference type="Proteomes" id="UP000219621">
    <property type="component" value="Unassembled WGS sequence"/>
</dbReference>
<evidence type="ECO:0000256" key="4">
    <source>
        <dbReference type="ARBA" id="ARBA00023136"/>
    </source>
</evidence>
<dbReference type="InterPro" id="IPR029787">
    <property type="entry name" value="Nucleotide_cyclase"/>
</dbReference>
<dbReference type="GO" id="GO:0016020">
    <property type="term" value="C:membrane"/>
    <property type="evidence" value="ECO:0007669"/>
    <property type="project" value="UniProtKB-SubCell"/>
</dbReference>
<evidence type="ECO:0000259" key="5">
    <source>
        <dbReference type="PROSITE" id="PS50839"/>
    </source>
</evidence>